<dbReference type="GO" id="GO:0005634">
    <property type="term" value="C:nucleus"/>
    <property type="evidence" value="ECO:0007669"/>
    <property type="project" value="UniProtKB-SubCell"/>
</dbReference>
<comment type="caution">
    <text evidence="7">The sequence shown here is derived from an EMBL/GenBank/DDBJ whole genome shotgun (WGS) entry which is preliminary data.</text>
</comment>
<evidence type="ECO:0000256" key="3">
    <source>
        <dbReference type="ARBA" id="ARBA00022490"/>
    </source>
</evidence>
<keyword evidence="4" id="KW-0539">Nucleus</keyword>
<feature type="compositionally biased region" description="Low complexity" evidence="5">
    <location>
        <begin position="1"/>
        <end position="12"/>
    </location>
</feature>
<reference evidence="7 8" key="1">
    <citation type="journal article" date="2021" name="Commun. Biol.">
        <title>The genome of Shorea leprosula (Dipterocarpaceae) highlights the ecological relevance of drought in aseasonal tropical rainforests.</title>
        <authorList>
            <person name="Ng K.K.S."/>
            <person name="Kobayashi M.J."/>
            <person name="Fawcett J.A."/>
            <person name="Hatakeyama M."/>
            <person name="Paape T."/>
            <person name="Ng C.H."/>
            <person name="Ang C.C."/>
            <person name="Tnah L.H."/>
            <person name="Lee C.T."/>
            <person name="Nishiyama T."/>
            <person name="Sese J."/>
            <person name="O'Brien M.J."/>
            <person name="Copetti D."/>
            <person name="Mohd Noor M.I."/>
            <person name="Ong R.C."/>
            <person name="Putra M."/>
            <person name="Sireger I.Z."/>
            <person name="Indrioko S."/>
            <person name="Kosugi Y."/>
            <person name="Izuno A."/>
            <person name="Isagi Y."/>
            <person name="Lee S.L."/>
            <person name="Shimizu K.K."/>
        </authorList>
    </citation>
    <scope>NUCLEOTIDE SEQUENCE [LARGE SCALE GENOMIC DNA]</scope>
    <source>
        <strain evidence="7">214</strain>
    </source>
</reference>
<sequence length="160" mass="17089">MSDPETTTVTAAAHEESPAVMEPQGKAQDSKPVDIKETEKLSNVVLQIWPPTQRTRDAVIKRLVETLSSTSVLTKRYGKVPVDEASVVAKSIEEEAFSMADASFSLESDRIEILLVYSKEISKRMLDTVKARPGAAAPSASAAVDSSGEEVHSASVSADA</sequence>
<comment type="subcellular location">
    <subcellularLocation>
        <location evidence="2">Cytoplasm</location>
    </subcellularLocation>
    <subcellularLocation>
        <location evidence="1">Nucleus</location>
    </subcellularLocation>
</comment>
<feature type="domain" description="WPP" evidence="6">
    <location>
        <begin position="46"/>
        <end position="136"/>
    </location>
</feature>
<evidence type="ECO:0000256" key="4">
    <source>
        <dbReference type="ARBA" id="ARBA00023242"/>
    </source>
</evidence>
<dbReference type="Pfam" id="PF13943">
    <property type="entry name" value="WPP"/>
    <property type="match status" value="1"/>
</dbReference>
<dbReference type="GO" id="GO:0048527">
    <property type="term" value="P:lateral root development"/>
    <property type="evidence" value="ECO:0007669"/>
    <property type="project" value="InterPro"/>
</dbReference>
<dbReference type="InterPro" id="IPR038214">
    <property type="entry name" value="WPP_sf"/>
</dbReference>
<dbReference type="AlphaFoldDB" id="A0AAV5IRL7"/>
<organism evidence="7 8">
    <name type="scientific">Rubroshorea leprosula</name>
    <dbReference type="NCBI Taxonomy" id="152421"/>
    <lineage>
        <taxon>Eukaryota</taxon>
        <taxon>Viridiplantae</taxon>
        <taxon>Streptophyta</taxon>
        <taxon>Embryophyta</taxon>
        <taxon>Tracheophyta</taxon>
        <taxon>Spermatophyta</taxon>
        <taxon>Magnoliopsida</taxon>
        <taxon>eudicotyledons</taxon>
        <taxon>Gunneridae</taxon>
        <taxon>Pentapetalae</taxon>
        <taxon>rosids</taxon>
        <taxon>malvids</taxon>
        <taxon>Malvales</taxon>
        <taxon>Dipterocarpaceae</taxon>
        <taxon>Rubroshorea</taxon>
    </lineage>
</organism>
<evidence type="ECO:0000313" key="7">
    <source>
        <dbReference type="EMBL" id="GKV04532.1"/>
    </source>
</evidence>
<dbReference type="PANTHER" id="PTHR34362">
    <property type="entry name" value="WPP DOMAIN-CONTAINING PROTEIN 1-RELATED"/>
    <property type="match status" value="1"/>
</dbReference>
<evidence type="ECO:0000259" key="6">
    <source>
        <dbReference type="Pfam" id="PF13943"/>
    </source>
</evidence>
<feature type="region of interest" description="Disordered" evidence="5">
    <location>
        <begin position="1"/>
        <end position="34"/>
    </location>
</feature>
<feature type="compositionally biased region" description="Low complexity" evidence="5">
    <location>
        <begin position="137"/>
        <end position="146"/>
    </location>
</feature>
<dbReference type="EMBL" id="BPVZ01000022">
    <property type="protein sequence ID" value="GKV04532.1"/>
    <property type="molecule type" value="Genomic_DNA"/>
</dbReference>
<keyword evidence="8" id="KW-1185">Reference proteome</keyword>
<evidence type="ECO:0000313" key="8">
    <source>
        <dbReference type="Proteomes" id="UP001054252"/>
    </source>
</evidence>
<gene>
    <name evidence="7" type="ORF">SLEP1_g16685</name>
</gene>
<evidence type="ECO:0000256" key="5">
    <source>
        <dbReference type="SAM" id="MobiDB-lite"/>
    </source>
</evidence>
<name>A0AAV5IRL7_9ROSI</name>
<protein>
    <recommendedName>
        <fullName evidence="6">WPP domain-containing protein</fullName>
    </recommendedName>
</protein>
<proteinExistence type="predicted"/>
<dbReference type="GO" id="GO:0005737">
    <property type="term" value="C:cytoplasm"/>
    <property type="evidence" value="ECO:0007669"/>
    <property type="project" value="UniProtKB-SubCell"/>
</dbReference>
<accession>A0AAV5IRL7</accession>
<dbReference type="Gene3D" id="1.10.246.200">
    <property type="entry name" value="WPP domain"/>
    <property type="match status" value="1"/>
</dbReference>
<dbReference type="Proteomes" id="UP001054252">
    <property type="component" value="Unassembled WGS sequence"/>
</dbReference>
<evidence type="ECO:0000256" key="2">
    <source>
        <dbReference type="ARBA" id="ARBA00004496"/>
    </source>
</evidence>
<evidence type="ECO:0000256" key="1">
    <source>
        <dbReference type="ARBA" id="ARBA00004123"/>
    </source>
</evidence>
<dbReference type="GO" id="GO:0000278">
    <property type="term" value="P:mitotic cell cycle"/>
    <property type="evidence" value="ECO:0007669"/>
    <property type="project" value="InterPro"/>
</dbReference>
<dbReference type="PANTHER" id="PTHR34362:SF1">
    <property type="entry name" value="WPP DOMAIN-CONTAINING PROTEIN 1-RELATED"/>
    <property type="match status" value="1"/>
</dbReference>
<feature type="region of interest" description="Disordered" evidence="5">
    <location>
        <begin position="137"/>
        <end position="160"/>
    </location>
</feature>
<keyword evidence="3" id="KW-0963">Cytoplasm</keyword>
<dbReference type="InterPro" id="IPR044692">
    <property type="entry name" value="WPP1/2/3"/>
</dbReference>
<dbReference type="InterPro" id="IPR025265">
    <property type="entry name" value="WPP_dom"/>
</dbReference>